<evidence type="ECO:0000313" key="1">
    <source>
        <dbReference type="EMBL" id="CAB4134685.1"/>
    </source>
</evidence>
<gene>
    <name evidence="1" type="ORF">UFOVP274_40</name>
</gene>
<sequence length="459" mass="48973">MTMVVTTDYALSQVAPPRLPSAPDDYQQQYQDQLNNVLRLYFNQLNKILGQLVASSSTPIPVSIDGTNTDAFGRLRVSQPYTLFDSQNRYAADNQFDTSTATGGTTTYLGNEAAVQMSVTTSSGSEVVRQSYRSMPYQPGKGLLVLATFVMNAAQTGLRQRVGYFNTQNGVFFQQADSTKSFVLRSYISGAVSDVRTVPQSSWNGDKLDGTGASGITLDASKAQILWMDFEWLGVGSVRCGFIIDGTYIVCHTFNNANSITSVYMTTAILPVRYEITNTSATAAASSMKQICCSVVSEAGFEESSADHVVRRTTALATIGTTFLPLISFRLNSSALGAVVLPNRIQVLPTTSQNYEVALVKNATLTGASWVSAPDDSNVQYDITSSAVSGGTIVQTDYVTSSGSGGTRGLSAPSGYNWDLQLGASLAGVSDILTVQIRTVSGATTGDAVGSITYWDLTQ</sequence>
<reference evidence="1" key="1">
    <citation type="submission" date="2020-04" db="EMBL/GenBank/DDBJ databases">
        <authorList>
            <person name="Chiriac C."/>
            <person name="Salcher M."/>
            <person name="Ghai R."/>
            <person name="Kavagutti S V."/>
        </authorList>
    </citation>
    <scope>NUCLEOTIDE SEQUENCE</scope>
</reference>
<proteinExistence type="predicted"/>
<accession>A0A6J5LKH0</accession>
<protein>
    <submittedName>
        <fullName evidence="1">Uncharacterized protein</fullName>
    </submittedName>
</protein>
<name>A0A6J5LKH0_9CAUD</name>
<dbReference type="EMBL" id="LR796296">
    <property type="protein sequence ID" value="CAB4134685.1"/>
    <property type="molecule type" value="Genomic_DNA"/>
</dbReference>
<organism evidence="1">
    <name type="scientific">uncultured Caudovirales phage</name>
    <dbReference type="NCBI Taxonomy" id="2100421"/>
    <lineage>
        <taxon>Viruses</taxon>
        <taxon>Duplodnaviria</taxon>
        <taxon>Heunggongvirae</taxon>
        <taxon>Uroviricota</taxon>
        <taxon>Caudoviricetes</taxon>
        <taxon>Peduoviridae</taxon>
        <taxon>Maltschvirus</taxon>
        <taxon>Maltschvirus maltsch</taxon>
    </lineage>
</organism>